<organism evidence="4 5">
    <name type="scientific">Penicillium brasilianum</name>
    <dbReference type="NCBI Taxonomy" id="104259"/>
    <lineage>
        <taxon>Eukaryota</taxon>
        <taxon>Fungi</taxon>
        <taxon>Dikarya</taxon>
        <taxon>Ascomycota</taxon>
        <taxon>Pezizomycotina</taxon>
        <taxon>Eurotiomycetes</taxon>
        <taxon>Eurotiomycetidae</taxon>
        <taxon>Eurotiales</taxon>
        <taxon>Aspergillaceae</taxon>
        <taxon>Penicillium</taxon>
    </lineage>
</organism>
<dbReference type="GO" id="GO:0016491">
    <property type="term" value="F:oxidoreductase activity"/>
    <property type="evidence" value="ECO:0007669"/>
    <property type="project" value="UniProtKB-KW"/>
</dbReference>
<evidence type="ECO:0000313" key="5">
    <source>
        <dbReference type="Proteomes" id="UP000190744"/>
    </source>
</evidence>
<protein>
    <submittedName>
        <fullName evidence="4">Uncharacterized protein</fullName>
    </submittedName>
</protein>
<keyword evidence="2" id="KW-0521">NADP</keyword>
<evidence type="ECO:0000256" key="3">
    <source>
        <dbReference type="ARBA" id="ARBA00023002"/>
    </source>
</evidence>
<proteinExistence type="inferred from homology"/>
<comment type="caution">
    <text evidence="4">The sequence shown here is derived from an EMBL/GenBank/DDBJ whole genome shotgun (WGS) entry which is preliminary data.</text>
</comment>
<dbReference type="InterPro" id="IPR036291">
    <property type="entry name" value="NAD(P)-bd_dom_sf"/>
</dbReference>
<gene>
    <name evidence="4" type="ORF">PEBR_41300</name>
</gene>
<dbReference type="PROSITE" id="PS00061">
    <property type="entry name" value="ADH_SHORT"/>
    <property type="match status" value="1"/>
</dbReference>
<dbReference type="AlphaFoldDB" id="A0A1S9R8W1"/>
<keyword evidence="3" id="KW-0560">Oxidoreductase</keyword>
<sequence length="465" mass="50968">MSITDLVIVVAGASKGIGKAIALCAAKDGASVVINYLTDSSAAEALVTQIGNERALAVQADISKSSEIIRLIKETVARFGRIDVLIPNAAFVPVGGLRDITAEDFDRAFAVNVKGPCFLAKEAVPYMKPGSTIIFISTDLADSGSAPPELLLYVSTKAALNQMTRIMAKDLATQGIRVNAISPGATRTELFNKTNSVDTIQKIASHNPFKRIADPDEIAGAVSLLWKDESRWITGQVVKVNGGIGHTLAERLIQNGSFVIAVGRRKENLDLFVQKHGPARAAGIQFDRKFEPASVTASHPDLDCVFLNSGIQRRSIFSEPETIDIDSIQEELTVNYTSYLALTKGFLPFFQAKSDMPTSFIFKAALHHWILCLREQLKGTKVKVVEIFPPLVETELHDAKHQPDMTKNRPEGIPVDEFADETMQMLIAGDDQIPVGFSRIAFNDWEQQRQQSFRRVVEMMRNSGN</sequence>
<comment type="similarity">
    <text evidence="1">Belongs to the short-chain dehydrogenases/reductases (SDR) family.</text>
</comment>
<reference evidence="5" key="1">
    <citation type="submission" date="2015-09" db="EMBL/GenBank/DDBJ databases">
        <authorList>
            <person name="Fill T.P."/>
            <person name="Baretta J.F."/>
            <person name="de Almeida L.G."/>
            <person name="Rocha M."/>
            <person name="de Souza D.H."/>
            <person name="Malavazi I."/>
            <person name="Cerdeira L.T."/>
            <person name="Hong H."/>
            <person name="Samborskyy M."/>
            <person name="de Vasconcelos A.T."/>
            <person name="Leadlay P."/>
            <person name="Rodrigues-Filho E."/>
        </authorList>
    </citation>
    <scope>NUCLEOTIDE SEQUENCE [LARGE SCALE GENOMIC DNA]</scope>
    <source>
        <strain evidence="5">LaBioMMi 136</strain>
    </source>
</reference>
<dbReference type="PANTHER" id="PTHR43669:SF3">
    <property type="entry name" value="ALCOHOL DEHYDROGENASE, PUTATIVE (AFU_ORTHOLOGUE AFUA_3G03445)-RELATED"/>
    <property type="match status" value="1"/>
</dbReference>
<dbReference type="InterPro" id="IPR002347">
    <property type="entry name" value="SDR_fam"/>
</dbReference>
<dbReference type="InterPro" id="IPR020904">
    <property type="entry name" value="Sc_DH/Rdtase_CS"/>
</dbReference>
<dbReference type="Pfam" id="PF13561">
    <property type="entry name" value="adh_short_C2"/>
    <property type="match status" value="1"/>
</dbReference>
<dbReference type="SUPFAM" id="SSF51735">
    <property type="entry name" value="NAD(P)-binding Rossmann-fold domains"/>
    <property type="match status" value="2"/>
</dbReference>
<name>A0A1S9R8W1_PENBI</name>
<dbReference type="FunFam" id="3.40.50.720:FF:000084">
    <property type="entry name" value="Short-chain dehydrogenase reductase"/>
    <property type="match status" value="1"/>
</dbReference>
<accession>A0A1S9R8W1</accession>
<dbReference type="PANTHER" id="PTHR43669">
    <property type="entry name" value="5-KETO-D-GLUCONATE 5-REDUCTASE"/>
    <property type="match status" value="1"/>
</dbReference>
<evidence type="ECO:0000256" key="2">
    <source>
        <dbReference type="ARBA" id="ARBA00022857"/>
    </source>
</evidence>
<evidence type="ECO:0000313" key="4">
    <source>
        <dbReference type="EMBL" id="OOQ81861.1"/>
    </source>
</evidence>
<dbReference type="Proteomes" id="UP000190744">
    <property type="component" value="Unassembled WGS sequence"/>
</dbReference>
<evidence type="ECO:0000256" key="1">
    <source>
        <dbReference type="ARBA" id="ARBA00006484"/>
    </source>
</evidence>
<dbReference type="PRINTS" id="PR00081">
    <property type="entry name" value="GDHRDH"/>
</dbReference>
<dbReference type="Gene3D" id="3.40.50.720">
    <property type="entry name" value="NAD(P)-binding Rossmann-like Domain"/>
    <property type="match status" value="2"/>
</dbReference>
<dbReference type="EMBL" id="LJBN01000236">
    <property type="protein sequence ID" value="OOQ81861.1"/>
    <property type="molecule type" value="Genomic_DNA"/>
</dbReference>